<evidence type="ECO:0000256" key="1">
    <source>
        <dbReference type="SAM" id="SignalP"/>
    </source>
</evidence>
<evidence type="ECO:0000313" key="3">
    <source>
        <dbReference type="Proteomes" id="UP000192257"/>
    </source>
</evidence>
<feature type="chain" id="PRO_5013298316" description="Secreted protein" evidence="1">
    <location>
        <begin position="19"/>
        <end position="100"/>
    </location>
</feature>
<dbReference type="VEuPathDB" id="TriTrypDB:TM35_000541000"/>
<comment type="caution">
    <text evidence="2">The sequence shown here is derived from an EMBL/GenBank/DDBJ whole genome shotgun (WGS) entry which is preliminary data.</text>
</comment>
<accession>A0A1X0NGP7</accession>
<gene>
    <name evidence="2" type="ORF">TM35_000541000</name>
</gene>
<feature type="signal peptide" evidence="1">
    <location>
        <begin position="1"/>
        <end position="18"/>
    </location>
</feature>
<keyword evidence="1" id="KW-0732">Signal</keyword>
<dbReference type="EMBL" id="NBCO01000054">
    <property type="protein sequence ID" value="ORC83876.1"/>
    <property type="molecule type" value="Genomic_DNA"/>
</dbReference>
<proteinExistence type="predicted"/>
<dbReference type="AlphaFoldDB" id="A0A1X0NGP7"/>
<evidence type="ECO:0008006" key="4">
    <source>
        <dbReference type="Google" id="ProtNLM"/>
    </source>
</evidence>
<evidence type="ECO:0000313" key="2">
    <source>
        <dbReference type="EMBL" id="ORC83876.1"/>
    </source>
</evidence>
<organism evidence="2 3">
    <name type="scientific">Trypanosoma theileri</name>
    <dbReference type="NCBI Taxonomy" id="67003"/>
    <lineage>
        <taxon>Eukaryota</taxon>
        <taxon>Discoba</taxon>
        <taxon>Euglenozoa</taxon>
        <taxon>Kinetoplastea</taxon>
        <taxon>Metakinetoplastina</taxon>
        <taxon>Trypanosomatida</taxon>
        <taxon>Trypanosomatidae</taxon>
        <taxon>Trypanosoma</taxon>
    </lineage>
</organism>
<keyword evidence="3" id="KW-1185">Reference proteome</keyword>
<name>A0A1X0NGP7_9TRYP</name>
<reference evidence="2 3" key="1">
    <citation type="submission" date="2017-03" db="EMBL/GenBank/DDBJ databases">
        <title>An alternative strategy for trypanosome survival in the mammalian bloodstream revealed through genome and transcriptome analysis of the ubiquitous bovine parasite Trypanosoma (Megatrypanum) theileri.</title>
        <authorList>
            <person name="Kelly S."/>
            <person name="Ivens A."/>
            <person name="Mott A."/>
            <person name="O'Neill E."/>
            <person name="Emms D."/>
            <person name="Macleod O."/>
            <person name="Voorheis P."/>
            <person name="Matthews J."/>
            <person name="Matthews K."/>
            <person name="Carrington M."/>
        </authorList>
    </citation>
    <scope>NUCLEOTIDE SEQUENCE [LARGE SCALE GENOMIC DNA]</scope>
    <source>
        <strain evidence="2">Edinburgh</strain>
    </source>
</reference>
<dbReference type="Proteomes" id="UP000192257">
    <property type="component" value="Unassembled WGS sequence"/>
</dbReference>
<dbReference type="RefSeq" id="XP_028877942.1">
    <property type="nucleotide sequence ID" value="XM_029030725.1"/>
</dbReference>
<protein>
    <recommendedName>
        <fullName evidence="4">Secreted protein</fullName>
    </recommendedName>
</protein>
<sequence length="100" mass="11658">MQRRKCVLSVALPPLLQWFSLVPEGERRGDGGPTRRPFVSVNIFVHDGKEWDCFFVAASFNTKQKRKQCQRKMNWTISCNDVDEIKTVKRMKLCLWGALQ</sequence>
<dbReference type="GeneID" id="39990505"/>